<dbReference type="OrthoDB" id="5326335at2"/>
<organism evidence="1 2">
    <name type="scientific">Acetobacterium bakii</name>
    <dbReference type="NCBI Taxonomy" id="52689"/>
    <lineage>
        <taxon>Bacteria</taxon>
        <taxon>Bacillati</taxon>
        <taxon>Bacillota</taxon>
        <taxon>Clostridia</taxon>
        <taxon>Eubacteriales</taxon>
        <taxon>Eubacteriaceae</taxon>
        <taxon>Acetobacterium</taxon>
    </lineage>
</organism>
<evidence type="ECO:0000313" key="2">
    <source>
        <dbReference type="Proteomes" id="UP000036873"/>
    </source>
</evidence>
<reference evidence="2" key="1">
    <citation type="submission" date="2015-07" db="EMBL/GenBank/DDBJ databases">
        <title>Draft genome sequence of Acetobacterium bakii DSM 8293, a potential psychrophilic chemical producer through syngas fermentation.</title>
        <authorList>
            <person name="Song Y."/>
            <person name="Hwang S."/>
            <person name="Cho B.-K."/>
        </authorList>
    </citation>
    <scope>NUCLEOTIDE SEQUENCE [LARGE SCALE GENOMIC DNA]</scope>
    <source>
        <strain evidence="2">DSM 8239</strain>
    </source>
</reference>
<dbReference type="SUPFAM" id="SSF47336">
    <property type="entry name" value="ACP-like"/>
    <property type="match status" value="1"/>
</dbReference>
<dbReference type="Gene3D" id="1.10.1200.10">
    <property type="entry name" value="ACP-like"/>
    <property type="match status" value="1"/>
</dbReference>
<dbReference type="RefSeq" id="WP_050739434.1">
    <property type="nucleotide sequence ID" value="NZ_LGYO01000011.1"/>
</dbReference>
<protein>
    <submittedName>
        <fullName evidence="1">Acyl carrier protein</fullName>
    </submittedName>
</protein>
<comment type="caution">
    <text evidence="1">The sequence shown here is derived from an EMBL/GenBank/DDBJ whole genome shotgun (WGS) entry which is preliminary data.</text>
</comment>
<dbReference type="InterPro" id="IPR036736">
    <property type="entry name" value="ACP-like_sf"/>
</dbReference>
<sequence length="78" mass="8957">MTNIEKYIQSFTAAFDIEAEQCEGLEYQGIETWDSVGHMGLIAELEDVFDIMMDTDDIIDFSSFEKGKEILGKYDVEF</sequence>
<gene>
    <name evidence="1" type="ORF">AKG39_05885</name>
</gene>
<dbReference type="EMBL" id="LGYO01000011">
    <property type="protein sequence ID" value="KNZ42667.1"/>
    <property type="molecule type" value="Genomic_DNA"/>
</dbReference>
<dbReference type="STRING" id="52689.AKG39_05885"/>
<name>A0A0L6U2T7_9FIRM</name>
<keyword evidence="2" id="KW-1185">Reference proteome</keyword>
<proteinExistence type="predicted"/>
<evidence type="ECO:0000313" key="1">
    <source>
        <dbReference type="EMBL" id="KNZ42667.1"/>
    </source>
</evidence>
<dbReference type="Proteomes" id="UP000036873">
    <property type="component" value="Unassembled WGS sequence"/>
</dbReference>
<accession>A0A0L6U2T7</accession>
<dbReference type="AlphaFoldDB" id="A0A0L6U2T7"/>